<protein>
    <recommendedName>
        <fullName evidence="6">DUF4239 domain-containing protein</fullName>
    </recommendedName>
</protein>
<feature type="region of interest" description="Disordered" evidence="2">
    <location>
        <begin position="276"/>
        <end position="298"/>
    </location>
</feature>
<organism evidence="4 5">
    <name type="scientific">Paenibacillus lactis</name>
    <dbReference type="NCBI Taxonomy" id="228574"/>
    <lineage>
        <taxon>Bacteria</taxon>
        <taxon>Bacillati</taxon>
        <taxon>Bacillota</taxon>
        <taxon>Bacilli</taxon>
        <taxon>Bacillales</taxon>
        <taxon>Paenibacillaceae</taxon>
        <taxon>Paenibacillus</taxon>
    </lineage>
</organism>
<feature type="transmembrane region" description="Helical" evidence="3">
    <location>
        <begin position="212"/>
        <end position="232"/>
    </location>
</feature>
<keyword evidence="3" id="KW-0812">Transmembrane</keyword>
<feature type="transmembrane region" description="Helical" evidence="3">
    <location>
        <begin position="183"/>
        <end position="200"/>
    </location>
</feature>
<dbReference type="RefSeq" id="WP_210094211.1">
    <property type="nucleotide sequence ID" value="NZ_CP139098.1"/>
</dbReference>
<feature type="transmembrane region" description="Helical" evidence="3">
    <location>
        <begin position="6"/>
        <end position="33"/>
    </location>
</feature>
<evidence type="ECO:0000313" key="5">
    <source>
        <dbReference type="Proteomes" id="UP000706926"/>
    </source>
</evidence>
<comment type="caution">
    <text evidence="4">The sequence shown here is derived from an EMBL/GenBank/DDBJ whole genome shotgun (WGS) entry which is preliminary data.</text>
</comment>
<keyword evidence="1" id="KW-0175">Coiled coil</keyword>
<evidence type="ECO:0008006" key="6">
    <source>
        <dbReference type="Google" id="ProtNLM"/>
    </source>
</evidence>
<reference evidence="4 5" key="1">
    <citation type="submission" date="2021-03" db="EMBL/GenBank/DDBJ databases">
        <title>Genomic Encyclopedia of Type Strains, Phase IV (KMG-IV): sequencing the most valuable type-strain genomes for metagenomic binning, comparative biology and taxonomic classification.</title>
        <authorList>
            <person name="Goeker M."/>
        </authorList>
    </citation>
    <scope>NUCLEOTIDE SEQUENCE [LARGE SCALE GENOMIC DNA]</scope>
    <source>
        <strain evidence="4 5">DSM 15596</strain>
    </source>
</reference>
<dbReference type="EMBL" id="JAGGKI010000002">
    <property type="protein sequence ID" value="MBP1891713.1"/>
    <property type="molecule type" value="Genomic_DNA"/>
</dbReference>
<evidence type="ECO:0000256" key="3">
    <source>
        <dbReference type="SAM" id="Phobius"/>
    </source>
</evidence>
<dbReference type="Proteomes" id="UP000706926">
    <property type="component" value="Unassembled WGS sequence"/>
</dbReference>
<keyword evidence="3" id="KW-1133">Transmembrane helix</keyword>
<evidence type="ECO:0000256" key="2">
    <source>
        <dbReference type="SAM" id="MobiDB-lite"/>
    </source>
</evidence>
<gene>
    <name evidence="4" type="ORF">J2Z18_000785</name>
</gene>
<keyword evidence="3" id="KW-0472">Membrane</keyword>
<accession>A0ABS4F622</accession>
<evidence type="ECO:0000256" key="1">
    <source>
        <dbReference type="SAM" id="Coils"/>
    </source>
</evidence>
<proteinExistence type="predicted"/>
<keyword evidence="5" id="KW-1185">Reference proteome</keyword>
<feature type="coiled-coil region" evidence="1">
    <location>
        <begin position="110"/>
        <end position="137"/>
    </location>
</feature>
<evidence type="ECO:0000313" key="4">
    <source>
        <dbReference type="EMBL" id="MBP1891713.1"/>
    </source>
</evidence>
<feature type="transmembrane region" description="Helical" evidence="3">
    <location>
        <begin position="238"/>
        <end position="255"/>
    </location>
</feature>
<feature type="transmembrane region" description="Helical" evidence="3">
    <location>
        <begin position="146"/>
        <end position="171"/>
    </location>
</feature>
<dbReference type="GeneID" id="95402829"/>
<sequence>MSLTDWIYDLFGSLNGLLAVLLAAAVFSGLYIYSASRLLGARKDSLSRIRQSLSLYTKLAGPLSTLIDHPGRSTVPEEQLIRLLQECKTADRLTHELHGQIDIFLSDRDESRLMMLYKQLNREINQLVQERDELVKRLEQPGWGMGLWLLLKPAIPALSLAAAIVWTANLVQGLQEHQGWTNPYVWCLWLSNMIATVSFYRLLMDSRKKSHGLIYILLHLLIAALALLNLVWAEASPYVLTTQILLYIAGFRFTVTRRRRERPYAGHPELLDQFVQQPGTAQTGGDPDPASPDEEGGR</sequence>
<name>A0ABS4F622_9BACL</name>